<evidence type="ECO:0000313" key="2">
    <source>
        <dbReference type="EMBL" id="SHM06709.1"/>
    </source>
</evidence>
<evidence type="ECO:0000256" key="1">
    <source>
        <dbReference type="SAM" id="SignalP"/>
    </source>
</evidence>
<organism evidence="2 3">
    <name type="scientific">Roseibium suaedae</name>
    <dbReference type="NCBI Taxonomy" id="735517"/>
    <lineage>
        <taxon>Bacteria</taxon>
        <taxon>Pseudomonadati</taxon>
        <taxon>Pseudomonadota</taxon>
        <taxon>Alphaproteobacteria</taxon>
        <taxon>Hyphomicrobiales</taxon>
        <taxon>Stappiaceae</taxon>
        <taxon>Roseibium</taxon>
    </lineage>
</organism>
<feature type="chain" id="PRO_5013178427" evidence="1">
    <location>
        <begin position="23"/>
        <end position="154"/>
    </location>
</feature>
<dbReference type="AlphaFoldDB" id="A0A1M7FSQ9"/>
<reference evidence="2 3" key="1">
    <citation type="submission" date="2016-11" db="EMBL/GenBank/DDBJ databases">
        <authorList>
            <person name="Jaros S."/>
            <person name="Januszkiewicz K."/>
            <person name="Wedrychowicz H."/>
        </authorList>
    </citation>
    <scope>NUCLEOTIDE SEQUENCE [LARGE SCALE GENOMIC DNA]</scope>
    <source>
        <strain evidence="2 3">DSM 22153</strain>
    </source>
</reference>
<keyword evidence="3" id="KW-1185">Reference proteome</keyword>
<gene>
    <name evidence="2" type="ORF">SAMN05444272_1694</name>
</gene>
<proteinExistence type="predicted"/>
<keyword evidence="1" id="KW-0732">Signal</keyword>
<dbReference type="EMBL" id="FRBW01000002">
    <property type="protein sequence ID" value="SHM06709.1"/>
    <property type="molecule type" value="Genomic_DNA"/>
</dbReference>
<feature type="signal peptide" evidence="1">
    <location>
        <begin position="1"/>
        <end position="22"/>
    </location>
</feature>
<dbReference type="RefSeq" id="WP_084081876.1">
    <property type="nucleotide sequence ID" value="NZ_FRBW01000002.1"/>
</dbReference>
<dbReference type="OrthoDB" id="7678186at2"/>
<dbReference type="Proteomes" id="UP000186002">
    <property type="component" value="Unassembled WGS sequence"/>
</dbReference>
<evidence type="ECO:0000313" key="3">
    <source>
        <dbReference type="Proteomes" id="UP000186002"/>
    </source>
</evidence>
<name>A0A1M7FSQ9_9HYPH</name>
<protein>
    <submittedName>
        <fullName evidence="2">Uncharacterized protein</fullName>
    </submittedName>
</protein>
<sequence length="154" mass="17239">MVKKYFISGLLSLVLFPSAVLAAQSGDWHIDTVKGFEKYWTKSEDGSLFTIWCHRNRKLSGTVIDVDIRGKAAPARKTMRVIIDRHMQKVTADTAGYVQTDCAACADGYTVLWQRLRTGHHLSVMFDDETMANFSLIGAREVLADSACPADFYK</sequence>
<dbReference type="STRING" id="735517.SAMN05444272_1694"/>
<accession>A0A1M7FSQ9</accession>